<keyword evidence="2" id="KW-1185">Reference proteome</keyword>
<dbReference type="RefSeq" id="XP_011394074.1">
    <property type="nucleotide sequence ID" value="XM_011395772.1"/>
</dbReference>
<protein>
    <submittedName>
        <fullName evidence="1">Uncharacterized protein</fullName>
    </submittedName>
</protein>
<sequence length="119" mass="13335">MNTYAVDGFCEFQWDHGDLGGHFLKQQKFSLDQLELGDLGFCRVLRFNLENGVPRVCKPPVLVSTVPSWLVALSEFLCLPTLQLFCSQHPTLCVYNRPTVREGSQLSCCWNFDASCSGG</sequence>
<evidence type="ECO:0000313" key="2">
    <source>
        <dbReference type="Proteomes" id="UP000001805"/>
    </source>
</evidence>
<dbReference type="AlphaFoldDB" id="U9W3U4"/>
<dbReference type="VEuPathDB" id="FungiDB:NCU16713"/>
<proteinExistence type="predicted"/>
<name>U9W3U4_NEUCR</name>
<dbReference type="Proteomes" id="UP000001805">
    <property type="component" value="Chromosome 3, Linkage Group III"/>
</dbReference>
<gene>
    <name evidence="1" type="ORF">NCU16713</name>
</gene>
<reference evidence="1 2" key="1">
    <citation type="journal article" date="2003" name="Nature">
        <title>The genome sequence of the filamentous fungus Neurospora crassa.</title>
        <authorList>
            <person name="Galagan J.E."/>
            <person name="Calvo S.E."/>
            <person name="Borkovich K.A."/>
            <person name="Selker E.U."/>
            <person name="Read N.D."/>
            <person name="Jaffe D."/>
            <person name="FitzHugh W."/>
            <person name="Ma L.J."/>
            <person name="Smirnov S."/>
            <person name="Purcell S."/>
            <person name="Rehman B."/>
            <person name="Elkins T."/>
            <person name="Engels R."/>
            <person name="Wang S."/>
            <person name="Nielsen C.B."/>
            <person name="Butler J."/>
            <person name="Endrizzi M."/>
            <person name="Qui D."/>
            <person name="Ianakiev P."/>
            <person name="Bell-Pedersen D."/>
            <person name="Nelson M.A."/>
            <person name="Werner-Washburne M."/>
            <person name="Selitrennikoff C.P."/>
            <person name="Kinsey J.A."/>
            <person name="Braun E.L."/>
            <person name="Zelter A."/>
            <person name="Schulte U."/>
            <person name="Kothe G.O."/>
            <person name="Jedd G."/>
            <person name="Mewes W."/>
            <person name="Staben C."/>
            <person name="Marcotte E."/>
            <person name="Greenberg D."/>
            <person name="Roy A."/>
            <person name="Foley K."/>
            <person name="Naylor J."/>
            <person name="Stange-Thomann N."/>
            <person name="Barrett R."/>
            <person name="Gnerre S."/>
            <person name="Kamal M."/>
            <person name="Kamvysselis M."/>
            <person name="Mauceli E."/>
            <person name="Bielke C."/>
            <person name="Rudd S."/>
            <person name="Frishman D."/>
            <person name="Krystofova S."/>
            <person name="Rasmussen C."/>
            <person name="Metzenberg R.L."/>
            <person name="Perkins D.D."/>
            <person name="Kroken S."/>
            <person name="Cogoni C."/>
            <person name="Macino G."/>
            <person name="Catcheside D."/>
            <person name="Li W."/>
            <person name="Pratt R.J."/>
            <person name="Osmani S.A."/>
            <person name="DeSouza C.P."/>
            <person name="Glass L."/>
            <person name="Orbach M.J."/>
            <person name="Berglund J.A."/>
            <person name="Voelker R."/>
            <person name="Yarden O."/>
            <person name="Plamann M."/>
            <person name="Seiler S."/>
            <person name="Dunlap J."/>
            <person name="Radford A."/>
            <person name="Aramayo R."/>
            <person name="Natvig D.O."/>
            <person name="Alex L.A."/>
            <person name="Mannhaupt G."/>
            <person name="Ebbole D.J."/>
            <person name="Freitag M."/>
            <person name="Paulsen I."/>
            <person name="Sachs M.S."/>
            <person name="Lander E.S."/>
            <person name="Nusbaum C."/>
            <person name="Birren B."/>
        </authorList>
    </citation>
    <scope>NUCLEOTIDE SEQUENCE [LARGE SCALE GENOMIC DNA]</scope>
    <source>
        <strain evidence="2">ATCC 24698 / 74-OR23-1A / CBS 708.71 / DSM 1257 / FGSC 987</strain>
    </source>
</reference>
<dbReference type="EMBL" id="CM002238">
    <property type="protein sequence ID" value="ESA43467.1"/>
    <property type="molecule type" value="Genomic_DNA"/>
</dbReference>
<accession>U9W3U4</accession>
<dbReference type="KEGG" id="ncr:NCU16713"/>
<dbReference type="GeneID" id="23569612"/>
<evidence type="ECO:0000313" key="1">
    <source>
        <dbReference type="EMBL" id="ESA43467.1"/>
    </source>
</evidence>
<organism evidence="1 2">
    <name type="scientific">Neurospora crassa (strain ATCC 24698 / 74-OR23-1A / CBS 708.71 / DSM 1257 / FGSC 987)</name>
    <dbReference type="NCBI Taxonomy" id="367110"/>
    <lineage>
        <taxon>Eukaryota</taxon>
        <taxon>Fungi</taxon>
        <taxon>Dikarya</taxon>
        <taxon>Ascomycota</taxon>
        <taxon>Pezizomycotina</taxon>
        <taxon>Sordariomycetes</taxon>
        <taxon>Sordariomycetidae</taxon>
        <taxon>Sordariales</taxon>
        <taxon>Sordariaceae</taxon>
        <taxon>Neurospora</taxon>
    </lineage>
</organism>
<dbReference type="InParanoid" id="U9W3U4"/>